<comment type="caution">
    <text evidence="2">The sequence shown here is derived from an EMBL/GenBank/DDBJ whole genome shotgun (WGS) entry which is preliminary data.</text>
</comment>
<evidence type="ECO:0000313" key="2">
    <source>
        <dbReference type="EMBL" id="MBC3797164.1"/>
    </source>
</evidence>
<dbReference type="EMBL" id="WJBB01000009">
    <property type="protein sequence ID" value="MBC3797164.1"/>
    <property type="molecule type" value="Genomic_DNA"/>
</dbReference>
<sequence>MSKSRRRSREKKKAEEALERKNEYGKNDPTPRLAVANIIAKEKQKQR</sequence>
<proteinExistence type="predicted"/>
<protein>
    <submittedName>
        <fullName evidence="2">Uncharacterized protein</fullName>
    </submittedName>
</protein>
<feature type="compositionally biased region" description="Basic residues" evidence="1">
    <location>
        <begin position="1"/>
        <end position="11"/>
    </location>
</feature>
<feature type="compositionally biased region" description="Basic and acidic residues" evidence="1">
    <location>
        <begin position="12"/>
        <end position="26"/>
    </location>
</feature>
<evidence type="ECO:0000313" key="3">
    <source>
        <dbReference type="Proteomes" id="UP000653358"/>
    </source>
</evidence>
<organism evidence="2 3">
    <name type="scientific">Acetobacterium tundrae</name>
    <dbReference type="NCBI Taxonomy" id="132932"/>
    <lineage>
        <taxon>Bacteria</taxon>
        <taxon>Bacillati</taxon>
        <taxon>Bacillota</taxon>
        <taxon>Clostridia</taxon>
        <taxon>Eubacteriales</taxon>
        <taxon>Eubacteriaceae</taxon>
        <taxon>Acetobacterium</taxon>
    </lineage>
</organism>
<dbReference type="RefSeq" id="WP_186843736.1">
    <property type="nucleotide sequence ID" value="NZ_RXYB01000005.1"/>
</dbReference>
<keyword evidence="3" id="KW-1185">Reference proteome</keyword>
<evidence type="ECO:0000256" key="1">
    <source>
        <dbReference type="SAM" id="MobiDB-lite"/>
    </source>
</evidence>
<accession>A0ABR6WLC0</accession>
<dbReference type="Proteomes" id="UP000653358">
    <property type="component" value="Unassembled WGS sequence"/>
</dbReference>
<gene>
    <name evidence="2" type="ORF">GH807_08895</name>
</gene>
<name>A0ABR6WLC0_9FIRM</name>
<feature type="region of interest" description="Disordered" evidence="1">
    <location>
        <begin position="1"/>
        <end position="34"/>
    </location>
</feature>
<reference evidence="2 3" key="1">
    <citation type="journal article" date="2020" name="mSystems">
        <title>Defining Genomic and Predicted Metabolic Features of the Acetobacterium Genus.</title>
        <authorList>
            <person name="Ross D.E."/>
            <person name="Marshall C.W."/>
            <person name="Gulliver D."/>
            <person name="May H.D."/>
            <person name="Norman R.S."/>
        </authorList>
    </citation>
    <scope>NUCLEOTIDE SEQUENCE [LARGE SCALE GENOMIC DNA]</scope>
    <source>
        <strain evidence="2 3">DSM 9173</strain>
    </source>
</reference>